<dbReference type="EMBL" id="JRRC01111796">
    <property type="protein sequence ID" value="KHG00100.1"/>
    <property type="molecule type" value="Genomic_DNA"/>
</dbReference>
<keyword evidence="2" id="KW-1185">Reference proteome</keyword>
<protein>
    <submittedName>
        <fullName evidence="1">Phosphomethylpyrimidine synthase</fullName>
    </submittedName>
</protein>
<comment type="caution">
    <text evidence="1">The sequence shown here is derived from an EMBL/GenBank/DDBJ whole genome shotgun (WGS) entry which is preliminary data.</text>
</comment>
<gene>
    <name evidence="1" type="ORF">F383_38803</name>
</gene>
<name>A0A0B0MH33_GOSAR</name>
<dbReference type="AlphaFoldDB" id="A0A0B0MH33"/>
<evidence type="ECO:0000313" key="2">
    <source>
        <dbReference type="Proteomes" id="UP000032142"/>
    </source>
</evidence>
<reference evidence="2" key="1">
    <citation type="submission" date="2014-09" db="EMBL/GenBank/DDBJ databases">
        <authorList>
            <person name="Mudge J."/>
            <person name="Ramaraj T."/>
            <person name="Lindquist I.E."/>
            <person name="Bharti A.K."/>
            <person name="Sundararajan A."/>
            <person name="Cameron C.T."/>
            <person name="Woodward J.E."/>
            <person name="May G.D."/>
            <person name="Brubaker C."/>
            <person name="Broadhvest J."/>
            <person name="Wilkins T.A."/>
        </authorList>
    </citation>
    <scope>NUCLEOTIDE SEQUENCE</scope>
    <source>
        <strain evidence="2">cv. AKA8401</strain>
    </source>
</reference>
<dbReference type="Proteomes" id="UP000032142">
    <property type="component" value="Unassembled WGS sequence"/>
</dbReference>
<sequence length="116" mass="12623">MEEKGLSLENSVCMENLSEAQVSSSPLGLSPIQITVGTGSKPFSKYDKLGLSSFSDNSMAHRPIPEQNRLICVCKPNPAYNQPLHSTRTSTTLHMGNSSTHPALHSIVAVLLLRYQ</sequence>
<organism evidence="1 2">
    <name type="scientific">Gossypium arboreum</name>
    <name type="common">Tree cotton</name>
    <name type="synonym">Gossypium nanking</name>
    <dbReference type="NCBI Taxonomy" id="29729"/>
    <lineage>
        <taxon>Eukaryota</taxon>
        <taxon>Viridiplantae</taxon>
        <taxon>Streptophyta</taxon>
        <taxon>Embryophyta</taxon>
        <taxon>Tracheophyta</taxon>
        <taxon>Spermatophyta</taxon>
        <taxon>Magnoliopsida</taxon>
        <taxon>eudicotyledons</taxon>
        <taxon>Gunneridae</taxon>
        <taxon>Pentapetalae</taxon>
        <taxon>rosids</taxon>
        <taxon>malvids</taxon>
        <taxon>Malvales</taxon>
        <taxon>Malvaceae</taxon>
        <taxon>Malvoideae</taxon>
        <taxon>Gossypium</taxon>
    </lineage>
</organism>
<evidence type="ECO:0000313" key="1">
    <source>
        <dbReference type="EMBL" id="KHG00100.1"/>
    </source>
</evidence>
<accession>A0A0B0MH33</accession>
<proteinExistence type="predicted"/>